<protein>
    <submittedName>
        <fullName evidence="2">Uncharacterized protein</fullName>
    </submittedName>
</protein>
<name>A0A368PGA7_SETIT</name>
<feature type="compositionally biased region" description="Gly residues" evidence="1">
    <location>
        <begin position="109"/>
        <end position="122"/>
    </location>
</feature>
<reference evidence="2" key="2">
    <citation type="submission" date="2015-07" db="EMBL/GenBank/DDBJ databases">
        <authorList>
            <person name="Noorani M."/>
        </authorList>
    </citation>
    <scope>NUCLEOTIDE SEQUENCE</scope>
    <source>
        <strain evidence="2">Yugu1</strain>
    </source>
</reference>
<dbReference type="STRING" id="4555.A0A368PGA7"/>
<feature type="compositionally biased region" description="Basic and acidic residues" evidence="1">
    <location>
        <begin position="195"/>
        <end position="206"/>
    </location>
</feature>
<accession>A0A368PGA7</accession>
<evidence type="ECO:0000313" key="2">
    <source>
        <dbReference type="EMBL" id="RCU61453.1"/>
    </source>
</evidence>
<evidence type="ECO:0000256" key="1">
    <source>
        <dbReference type="SAM" id="MobiDB-lite"/>
    </source>
</evidence>
<dbReference type="AlphaFoldDB" id="A0A368PGA7"/>
<reference evidence="2" key="1">
    <citation type="journal article" date="2012" name="Nat. Biotechnol.">
        <title>Reference genome sequence of the model plant Setaria.</title>
        <authorList>
            <person name="Bennetzen J.L."/>
            <person name="Schmutz J."/>
            <person name="Wang H."/>
            <person name="Percifield R."/>
            <person name="Hawkins J."/>
            <person name="Pontaroli A.C."/>
            <person name="Estep M."/>
            <person name="Feng L."/>
            <person name="Vaughn J.N."/>
            <person name="Grimwood J."/>
            <person name="Jenkins J."/>
            <person name="Barry K."/>
            <person name="Lindquist E."/>
            <person name="Hellsten U."/>
            <person name="Deshpande S."/>
            <person name="Wang X."/>
            <person name="Wu X."/>
            <person name="Mitros T."/>
            <person name="Triplett J."/>
            <person name="Yang X."/>
            <person name="Ye C.Y."/>
            <person name="Mauro-Herrera M."/>
            <person name="Wang L."/>
            <person name="Li P."/>
            <person name="Sharma M."/>
            <person name="Sharma R."/>
            <person name="Ronald P.C."/>
            <person name="Panaud O."/>
            <person name="Kellogg E.A."/>
            <person name="Brutnell T.P."/>
            <person name="Doust A.N."/>
            <person name="Tuskan G.A."/>
            <person name="Rokhsar D."/>
            <person name="Devos K.M."/>
        </authorList>
    </citation>
    <scope>NUCLEOTIDE SEQUENCE [LARGE SCALE GENOMIC DNA]</scope>
    <source>
        <strain evidence="2">Yugu1</strain>
    </source>
</reference>
<gene>
    <name evidence="2" type="ORF">SETIT_J003400v2</name>
</gene>
<dbReference type="InParanoid" id="A0A368PGA7"/>
<feature type="compositionally biased region" description="Gly residues" evidence="1">
    <location>
        <begin position="176"/>
        <end position="190"/>
    </location>
</feature>
<sequence>MGHSLWPFWTSAWSNSYLLEENALFSGLSFLSLHFQPSCFTITPSNILQGILPFLFPFWNSDSYDADELDAIFNDDVLKHWDEMEQDDSKVEGGNGGRGRAGGRRRVGAGLGRRGKGGGSGRHGGRPRPGLPPPGSAAAGASQVETPRRRSSGSSAPLGSGFKVGPFTRCFPRSSGGDGGGRVSGGGRAGGRPAEGAEREGAINEG</sequence>
<proteinExistence type="predicted"/>
<organism evidence="2">
    <name type="scientific">Setaria italica</name>
    <name type="common">Foxtail millet</name>
    <name type="synonym">Panicum italicum</name>
    <dbReference type="NCBI Taxonomy" id="4555"/>
    <lineage>
        <taxon>Eukaryota</taxon>
        <taxon>Viridiplantae</taxon>
        <taxon>Streptophyta</taxon>
        <taxon>Embryophyta</taxon>
        <taxon>Tracheophyta</taxon>
        <taxon>Spermatophyta</taxon>
        <taxon>Magnoliopsida</taxon>
        <taxon>Liliopsida</taxon>
        <taxon>Poales</taxon>
        <taxon>Poaceae</taxon>
        <taxon>PACMAD clade</taxon>
        <taxon>Panicoideae</taxon>
        <taxon>Panicodae</taxon>
        <taxon>Paniceae</taxon>
        <taxon>Cenchrinae</taxon>
        <taxon>Setaria</taxon>
    </lineage>
</organism>
<feature type="region of interest" description="Disordered" evidence="1">
    <location>
        <begin position="84"/>
        <end position="206"/>
    </location>
</feature>
<dbReference type="EMBL" id="KQ475382">
    <property type="protein sequence ID" value="RCU61453.1"/>
    <property type="molecule type" value="Genomic_DNA"/>
</dbReference>